<accession>A0AAD5N7P1</accession>
<protein>
    <submittedName>
        <fullName evidence="1">Uncharacterized protein</fullName>
    </submittedName>
</protein>
<reference evidence="1" key="1">
    <citation type="submission" date="2021-06" db="EMBL/GenBank/DDBJ databases">
        <title>Parelaphostrongylus tenuis whole genome reference sequence.</title>
        <authorList>
            <person name="Garwood T.J."/>
            <person name="Larsen P.A."/>
            <person name="Fountain-Jones N.M."/>
            <person name="Garbe J.R."/>
            <person name="Macchietto M.G."/>
            <person name="Kania S.A."/>
            <person name="Gerhold R.W."/>
            <person name="Richards J.E."/>
            <person name="Wolf T.M."/>
        </authorList>
    </citation>
    <scope>NUCLEOTIDE SEQUENCE</scope>
    <source>
        <strain evidence="1">MNPRO001-30</strain>
        <tissue evidence="1">Meninges</tissue>
    </source>
</reference>
<name>A0AAD5N7P1_PARTN</name>
<proteinExistence type="predicted"/>
<dbReference type="Proteomes" id="UP001196413">
    <property type="component" value="Unassembled WGS sequence"/>
</dbReference>
<comment type="caution">
    <text evidence="1">The sequence shown here is derived from an EMBL/GenBank/DDBJ whole genome shotgun (WGS) entry which is preliminary data.</text>
</comment>
<evidence type="ECO:0000313" key="2">
    <source>
        <dbReference type="Proteomes" id="UP001196413"/>
    </source>
</evidence>
<keyword evidence="2" id="KW-1185">Reference proteome</keyword>
<dbReference type="AlphaFoldDB" id="A0AAD5N7P1"/>
<organism evidence="1 2">
    <name type="scientific">Parelaphostrongylus tenuis</name>
    <name type="common">Meningeal worm</name>
    <dbReference type="NCBI Taxonomy" id="148309"/>
    <lineage>
        <taxon>Eukaryota</taxon>
        <taxon>Metazoa</taxon>
        <taxon>Ecdysozoa</taxon>
        <taxon>Nematoda</taxon>
        <taxon>Chromadorea</taxon>
        <taxon>Rhabditida</taxon>
        <taxon>Rhabditina</taxon>
        <taxon>Rhabditomorpha</taxon>
        <taxon>Strongyloidea</taxon>
        <taxon>Metastrongylidae</taxon>
        <taxon>Parelaphostrongylus</taxon>
    </lineage>
</organism>
<gene>
    <name evidence="1" type="ORF">KIN20_018575</name>
</gene>
<dbReference type="EMBL" id="JAHQIW010003702">
    <property type="protein sequence ID" value="KAJ1359774.1"/>
    <property type="molecule type" value="Genomic_DNA"/>
</dbReference>
<evidence type="ECO:0000313" key="1">
    <source>
        <dbReference type="EMBL" id="KAJ1359774.1"/>
    </source>
</evidence>
<sequence length="121" mass="13198">MKAVCVSIEKGLPVQDLLTTDGSRAENVNYDALKIVAVGSQVNDNIAENSNSRDRLLLSELGTEDVLRKEHQLADSAQPAPIRAANAKHDAVANCMRDIIEQWAAVNRLKSKFCTLSAHTK</sequence>